<keyword evidence="2" id="KW-0677">Repeat</keyword>
<name>A0A9P0IS04_APHGO</name>
<reference evidence="7" key="2">
    <citation type="submission" date="2022-10" db="EMBL/GenBank/DDBJ databases">
        <authorList>
            <consortium name="ENA_rothamsted_submissions"/>
            <consortium name="culmorum"/>
            <person name="King R."/>
        </authorList>
    </citation>
    <scope>NUCLEOTIDE SEQUENCE</scope>
</reference>
<dbReference type="PANTHER" id="PTHR13119:SF12">
    <property type="entry name" value="PROTEIN SUPPRESSOR OF SABLE"/>
    <property type="match status" value="1"/>
</dbReference>
<feature type="domain" description="C3H1-type" evidence="6">
    <location>
        <begin position="1"/>
        <end position="25"/>
    </location>
</feature>
<reference evidence="7" key="1">
    <citation type="submission" date="2022-02" db="EMBL/GenBank/DDBJ databases">
        <authorList>
            <person name="King R."/>
        </authorList>
    </citation>
    <scope>NUCLEOTIDE SEQUENCE</scope>
</reference>
<accession>A0A9P0IS04</accession>
<proteinExistence type="predicted"/>
<evidence type="ECO:0000313" key="7">
    <source>
        <dbReference type="EMBL" id="CAH1712178.1"/>
    </source>
</evidence>
<dbReference type="Proteomes" id="UP001154329">
    <property type="component" value="Chromosome 1"/>
</dbReference>
<feature type="zinc finger region" description="C3H1-type" evidence="5">
    <location>
        <begin position="1"/>
        <end position="25"/>
    </location>
</feature>
<evidence type="ECO:0000256" key="1">
    <source>
        <dbReference type="ARBA" id="ARBA00022723"/>
    </source>
</evidence>
<keyword evidence="1 5" id="KW-0479">Metal-binding</keyword>
<dbReference type="SUPFAM" id="SSF90229">
    <property type="entry name" value="CCCH zinc finger"/>
    <property type="match status" value="1"/>
</dbReference>
<sequence>MKLCKYYLMNFCSKEDKYTFMHGGFLCKYYHTGMKCYSDVNCRFSHAKLEKNKKKKLLKVYMVNKNIDLI</sequence>
<dbReference type="GO" id="GO:0003723">
    <property type="term" value="F:RNA binding"/>
    <property type="evidence" value="ECO:0007669"/>
    <property type="project" value="InterPro"/>
</dbReference>
<dbReference type="AlphaFoldDB" id="A0A9P0IS04"/>
<feature type="domain" description="C3H1-type" evidence="6">
    <location>
        <begin position="26"/>
        <end position="49"/>
    </location>
</feature>
<keyword evidence="8" id="KW-1185">Reference proteome</keyword>
<dbReference type="InterPro" id="IPR000571">
    <property type="entry name" value="Znf_CCCH"/>
</dbReference>
<feature type="zinc finger region" description="C3H1-type" evidence="5">
    <location>
        <begin position="26"/>
        <end position="49"/>
    </location>
</feature>
<evidence type="ECO:0000256" key="5">
    <source>
        <dbReference type="PROSITE-ProRule" id="PRU00723"/>
    </source>
</evidence>
<keyword evidence="4 5" id="KW-0862">Zinc</keyword>
<gene>
    <name evidence="7" type="ORF">APHIGO_LOCUS1888</name>
</gene>
<dbReference type="PANTHER" id="PTHR13119">
    <property type="entry name" value="ZINC FINGER CCCH DOMAIN-CONTAINING PROTEI"/>
    <property type="match status" value="1"/>
</dbReference>
<organism evidence="7 8">
    <name type="scientific">Aphis gossypii</name>
    <name type="common">Cotton aphid</name>
    <dbReference type="NCBI Taxonomy" id="80765"/>
    <lineage>
        <taxon>Eukaryota</taxon>
        <taxon>Metazoa</taxon>
        <taxon>Ecdysozoa</taxon>
        <taxon>Arthropoda</taxon>
        <taxon>Hexapoda</taxon>
        <taxon>Insecta</taxon>
        <taxon>Pterygota</taxon>
        <taxon>Neoptera</taxon>
        <taxon>Paraneoptera</taxon>
        <taxon>Hemiptera</taxon>
        <taxon>Sternorrhyncha</taxon>
        <taxon>Aphidomorpha</taxon>
        <taxon>Aphidoidea</taxon>
        <taxon>Aphididae</taxon>
        <taxon>Aphidini</taxon>
        <taxon>Aphis</taxon>
        <taxon>Aphis</taxon>
    </lineage>
</organism>
<dbReference type="GO" id="GO:0008270">
    <property type="term" value="F:zinc ion binding"/>
    <property type="evidence" value="ECO:0007669"/>
    <property type="project" value="UniProtKB-KW"/>
</dbReference>
<dbReference type="InterPro" id="IPR045124">
    <property type="entry name" value="Su(sable)-like"/>
</dbReference>
<evidence type="ECO:0000256" key="3">
    <source>
        <dbReference type="ARBA" id="ARBA00022771"/>
    </source>
</evidence>
<evidence type="ECO:0000313" key="8">
    <source>
        <dbReference type="Proteomes" id="UP001154329"/>
    </source>
</evidence>
<evidence type="ECO:0000256" key="2">
    <source>
        <dbReference type="ARBA" id="ARBA00022737"/>
    </source>
</evidence>
<dbReference type="InterPro" id="IPR036855">
    <property type="entry name" value="Znf_CCCH_sf"/>
</dbReference>
<protein>
    <recommendedName>
        <fullName evidence="6">C3H1-type domain-containing protein</fullName>
    </recommendedName>
</protein>
<dbReference type="EMBL" id="OU899034">
    <property type="protein sequence ID" value="CAH1712178.1"/>
    <property type="molecule type" value="Genomic_DNA"/>
</dbReference>
<evidence type="ECO:0000259" key="6">
    <source>
        <dbReference type="PROSITE" id="PS50103"/>
    </source>
</evidence>
<evidence type="ECO:0000256" key="4">
    <source>
        <dbReference type="ARBA" id="ARBA00022833"/>
    </source>
</evidence>
<dbReference type="GO" id="GO:0045892">
    <property type="term" value="P:negative regulation of DNA-templated transcription"/>
    <property type="evidence" value="ECO:0007669"/>
    <property type="project" value="InterPro"/>
</dbReference>
<dbReference type="GO" id="GO:0005634">
    <property type="term" value="C:nucleus"/>
    <property type="evidence" value="ECO:0007669"/>
    <property type="project" value="TreeGrafter"/>
</dbReference>
<keyword evidence="3 5" id="KW-0863">Zinc-finger</keyword>
<dbReference type="PROSITE" id="PS50103">
    <property type="entry name" value="ZF_C3H1"/>
    <property type="match status" value="2"/>
</dbReference>
<dbReference type="Gene3D" id="4.10.1000.10">
    <property type="entry name" value="Zinc finger, CCCH-type"/>
    <property type="match status" value="1"/>
</dbReference>